<comment type="caution">
    <text evidence="1">The sequence shown here is derived from an EMBL/GenBank/DDBJ whole genome shotgun (WGS) entry which is preliminary data.</text>
</comment>
<accession>A0A2T7G227</accession>
<evidence type="ECO:0000313" key="1">
    <source>
        <dbReference type="EMBL" id="PVA08468.1"/>
    </source>
</evidence>
<keyword evidence="2" id="KW-1185">Reference proteome</keyword>
<protein>
    <submittedName>
        <fullName evidence="1">Uncharacterized protein</fullName>
    </submittedName>
</protein>
<gene>
    <name evidence="1" type="ORF">DC366_19085</name>
</gene>
<proteinExistence type="predicted"/>
<name>A0A2T7G227_9RHOB</name>
<dbReference type="AlphaFoldDB" id="A0A2T7G227"/>
<reference evidence="1 2" key="1">
    <citation type="submission" date="2018-04" db="EMBL/GenBank/DDBJ databases">
        <title>Pelagivirga bohaiensis gen. nov., sp. nov., a bacterium isolated from the Bohai Sea.</title>
        <authorList>
            <person name="Ji X."/>
        </authorList>
    </citation>
    <scope>NUCLEOTIDE SEQUENCE [LARGE SCALE GENOMIC DNA]</scope>
    <source>
        <strain evidence="1 2">BH-SD19</strain>
    </source>
</reference>
<dbReference type="EMBL" id="QCYH01000038">
    <property type="protein sequence ID" value="PVA08468.1"/>
    <property type="molecule type" value="Genomic_DNA"/>
</dbReference>
<sequence length="149" mass="16813">MFSRFNGALAVAIEAERDITDIDVWDPAVNSWLREAERNWDVVFDLRRALREAAVTQAGDAALLAMVRIADAVMGSENVIDFGTADNRLRAATFFRQRLGRGCVPHHVSHMLDQCHARLSTVIRMELYQPVCDLDDLHDGLQYAWPEAC</sequence>
<organism evidence="1 2">
    <name type="scientific">Pelagivirga sediminicola</name>
    <dbReference type="NCBI Taxonomy" id="2170575"/>
    <lineage>
        <taxon>Bacteria</taxon>
        <taxon>Pseudomonadati</taxon>
        <taxon>Pseudomonadota</taxon>
        <taxon>Alphaproteobacteria</taxon>
        <taxon>Rhodobacterales</taxon>
        <taxon>Paracoccaceae</taxon>
        <taxon>Pelagivirga</taxon>
    </lineage>
</organism>
<dbReference type="Proteomes" id="UP000244446">
    <property type="component" value="Unassembled WGS sequence"/>
</dbReference>
<evidence type="ECO:0000313" key="2">
    <source>
        <dbReference type="Proteomes" id="UP000244446"/>
    </source>
</evidence>